<reference evidence="1 2" key="1">
    <citation type="submission" date="2020-02" db="EMBL/GenBank/DDBJ databases">
        <authorList>
            <person name="Ma Q."/>
            <person name="Huang Y."/>
            <person name="Song X."/>
            <person name="Pei D."/>
        </authorList>
    </citation>
    <scope>NUCLEOTIDE SEQUENCE [LARGE SCALE GENOMIC DNA]</scope>
    <source>
        <strain evidence="1">Sxm20200214</strain>
        <tissue evidence="1">Leaf</tissue>
    </source>
</reference>
<dbReference type="EMBL" id="JAAMPC010000012">
    <property type="protein sequence ID" value="KAG2276488.1"/>
    <property type="molecule type" value="Genomic_DNA"/>
</dbReference>
<accession>A0A8X7QTU3</accession>
<protein>
    <submittedName>
        <fullName evidence="1">Uncharacterized protein</fullName>
    </submittedName>
</protein>
<evidence type="ECO:0000313" key="1">
    <source>
        <dbReference type="EMBL" id="KAG2276488.1"/>
    </source>
</evidence>
<dbReference type="AlphaFoldDB" id="A0A8X7QTU3"/>
<evidence type="ECO:0000313" key="2">
    <source>
        <dbReference type="Proteomes" id="UP000886595"/>
    </source>
</evidence>
<dbReference type="Proteomes" id="UP000886595">
    <property type="component" value="Unassembled WGS sequence"/>
</dbReference>
<gene>
    <name evidence="1" type="ORF">Bca52824_059043</name>
</gene>
<sequence length="86" mass="10153">MELYDDGDVIEMIRISHETESMNLYVVRKDDLVLDDVLVGEVEEEEEPQDDDEAYDFYRHDYVKSDGSEGEGDNDKIYFYVVQEFV</sequence>
<name>A0A8X7QTU3_BRACI</name>
<comment type="caution">
    <text evidence="1">The sequence shown here is derived from an EMBL/GenBank/DDBJ whole genome shotgun (WGS) entry which is preliminary data.</text>
</comment>
<organism evidence="1 2">
    <name type="scientific">Brassica carinata</name>
    <name type="common">Ethiopian mustard</name>
    <name type="synonym">Abyssinian cabbage</name>
    <dbReference type="NCBI Taxonomy" id="52824"/>
    <lineage>
        <taxon>Eukaryota</taxon>
        <taxon>Viridiplantae</taxon>
        <taxon>Streptophyta</taxon>
        <taxon>Embryophyta</taxon>
        <taxon>Tracheophyta</taxon>
        <taxon>Spermatophyta</taxon>
        <taxon>Magnoliopsida</taxon>
        <taxon>eudicotyledons</taxon>
        <taxon>Gunneridae</taxon>
        <taxon>Pentapetalae</taxon>
        <taxon>rosids</taxon>
        <taxon>malvids</taxon>
        <taxon>Brassicales</taxon>
        <taxon>Brassicaceae</taxon>
        <taxon>Brassiceae</taxon>
        <taxon>Brassica</taxon>
    </lineage>
</organism>
<keyword evidence="2" id="KW-1185">Reference proteome</keyword>
<proteinExistence type="predicted"/>